<dbReference type="Gene3D" id="3.40.50.12780">
    <property type="entry name" value="N-terminal domain of ligase-like"/>
    <property type="match status" value="1"/>
</dbReference>
<dbReference type="SUPFAM" id="SSF56801">
    <property type="entry name" value="Acetyl-CoA synthetase-like"/>
    <property type="match status" value="1"/>
</dbReference>
<dbReference type="InterPro" id="IPR045851">
    <property type="entry name" value="AMP-bd_C_sf"/>
</dbReference>
<dbReference type="PANTHER" id="PTHR43767:SF1">
    <property type="entry name" value="NONRIBOSOMAL PEPTIDE SYNTHASE PES1 (EUROFUNG)-RELATED"/>
    <property type="match status" value="1"/>
</dbReference>
<sequence length="638" mass="68334">MLIRHNADIRSLEAAQPDPFSTHTSTYALIAESAKKWPTATALSFFAHAEDFKRPQRWTYAELLADITRSANLFRRLGIQRKDVVAFVLPNLPETHFTIWGGETAGIVFAINPMIESAQMGQLLNAAHARWLVTTAPAADAETWARVGQALAAADSVQGILVVDPMRHLPGDVARPDAMAALPATLQGRPVLDFHAALQQERGDGLNFEPPKAQDTASYLCTGGTTGLPKIARHTHRNETANALQLVAVAEDLFMAPGRNVLTALPLFHVNAQIGTGLAAFAAGAHVVLAPPAGYRAPGLVANFWKIVEHYKLASFSGVPTIYAGLMQVPVAGHDLSSLTYAVCGAAPLPVELALRVQAETGLRILEAYGLTETTCAASVNPGDGQARIGSIGFSLPWQAMQVAVCNEAGHFLRWAGTDEVGAICMNGPNVMPGYLDEAHNRGTFFEAPGPDGVTRRWLNSGDLGRQDADGFFWLTGRKKELIIRGGHNIDPKTIEEALAKHPDVAMSAAVGRPDAYAGEVPVAYVQLNAGSTVSMADLMAYAAEFIGERAAQPKAIRILASLPLTAVGKIFKPTLTMMEIESVVREEAQRLGVILDTLRVAQDSRLGIVAHWKLGSGNAAEFARALGVHVFKNFPLD</sequence>
<dbReference type="NCBIfam" id="NF005714">
    <property type="entry name" value="PRK07529.1"/>
    <property type="match status" value="1"/>
</dbReference>
<keyword evidence="4" id="KW-1185">Reference proteome</keyword>
<dbReference type="Gene3D" id="3.30.300.30">
    <property type="match status" value="1"/>
</dbReference>
<protein>
    <submittedName>
        <fullName evidence="3">Acyl-CoA synthetase</fullName>
    </submittedName>
</protein>
<evidence type="ECO:0000313" key="3">
    <source>
        <dbReference type="EMBL" id="MDC8784826.1"/>
    </source>
</evidence>
<organism evidence="3 4">
    <name type="scientific">Roseateles koreensis</name>
    <dbReference type="NCBI Taxonomy" id="2987526"/>
    <lineage>
        <taxon>Bacteria</taxon>
        <taxon>Pseudomonadati</taxon>
        <taxon>Pseudomonadota</taxon>
        <taxon>Betaproteobacteria</taxon>
        <taxon>Burkholderiales</taxon>
        <taxon>Sphaerotilaceae</taxon>
        <taxon>Roseateles</taxon>
    </lineage>
</organism>
<dbReference type="InterPro" id="IPR025110">
    <property type="entry name" value="AMP-bd_C"/>
</dbReference>
<gene>
    <name evidence="3" type="ORF">PRZ01_06450</name>
</gene>
<accession>A0ABT5KPI7</accession>
<evidence type="ECO:0000313" key="4">
    <source>
        <dbReference type="Proteomes" id="UP001219862"/>
    </source>
</evidence>
<feature type="domain" description="AMP-binding enzyme C-terminal" evidence="2">
    <location>
        <begin position="495"/>
        <end position="570"/>
    </location>
</feature>
<dbReference type="EMBL" id="JAQQXS010000005">
    <property type="protein sequence ID" value="MDC8784826.1"/>
    <property type="molecule type" value="Genomic_DNA"/>
</dbReference>
<dbReference type="Proteomes" id="UP001219862">
    <property type="component" value="Unassembled WGS sequence"/>
</dbReference>
<evidence type="ECO:0000259" key="1">
    <source>
        <dbReference type="Pfam" id="PF00501"/>
    </source>
</evidence>
<dbReference type="InterPro" id="IPR020845">
    <property type="entry name" value="AMP-binding_CS"/>
</dbReference>
<dbReference type="InterPro" id="IPR042099">
    <property type="entry name" value="ANL_N_sf"/>
</dbReference>
<dbReference type="PANTHER" id="PTHR43767">
    <property type="entry name" value="LONG-CHAIN-FATTY-ACID--COA LIGASE"/>
    <property type="match status" value="1"/>
</dbReference>
<proteinExistence type="predicted"/>
<dbReference type="InterPro" id="IPR000873">
    <property type="entry name" value="AMP-dep_synth/lig_dom"/>
</dbReference>
<dbReference type="Pfam" id="PF00501">
    <property type="entry name" value="AMP-binding"/>
    <property type="match status" value="1"/>
</dbReference>
<comment type="caution">
    <text evidence="3">The sequence shown here is derived from an EMBL/GenBank/DDBJ whole genome shotgun (WGS) entry which is preliminary data.</text>
</comment>
<dbReference type="Pfam" id="PF13193">
    <property type="entry name" value="AMP-binding_C"/>
    <property type="match status" value="1"/>
</dbReference>
<feature type="domain" description="AMP-dependent synthetase/ligase" evidence="1">
    <location>
        <begin position="31"/>
        <end position="436"/>
    </location>
</feature>
<dbReference type="PROSITE" id="PS00455">
    <property type="entry name" value="AMP_BINDING"/>
    <property type="match status" value="1"/>
</dbReference>
<dbReference type="RefSeq" id="WP_273595949.1">
    <property type="nucleotide sequence ID" value="NZ_JAQQXS010000005.1"/>
</dbReference>
<dbReference type="InterPro" id="IPR050237">
    <property type="entry name" value="ATP-dep_AMP-bd_enzyme"/>
</dbReference>
<reference evidence="3 4" key="1">
    <citation type="submission" date="2022-10" db="EMBL/GenBank/DDBJ databases">
        <title>paucibacter sp. hw8 Genome sequencing.</title>
        <authorList>
            <person name="Park S."/>
        </authorList>
    </citation>
    <scope>NUCLEOTIDE SEQUENCE [LARGE SCALE GENOMIC DNA]</scope>
    <source>
        <strain evidence="4">hw8</strain>
    </source>
</reference>
<evidence type="ECO:0000259" key="2">
    <source>
        <dbReference type="Pfam" id="PF13193"/>
    </source>
</evidence>
<name>A0ABT5KPI7_9BURK</name>